<feature type="compositionally biased region" description="Acidic residues" evidence="1">
    <location>
        <begin position="382"/>
        <end position="433"/>
    </location>
</feature>
<evidence type="ECO:0000256" key="1">
    <source>
        <dbReference type="SAM" id="MobiDB-lite"/>
    </source>
</evidence>
<dbReference type="EMBL" id="JARKIB010000684">
    <property type="protein sequence ID" value="KAJ7694495.1"/>
    <property type="molecule type" value="Genomic_DNA"/>
</dbReference>
<organism evidence="2 3">
    <name type="scientific">Mycena metata</name>
    <dbReference type="NCBI Taxonomy" id="1033252"/>
    <lineage>
        <taxon>Eukaryota</taxon>
        <taxon>Fungi</taxon>
        <taxon>Dikarya</taxon>
        <taxon>Basidiomycota</taxon>
        <taxon>Agaricomycotina</taxon>
        <taxon>Agaricomycetes</taxon>
        <taxon>Agaricomycetidae</taxon>
        <taxon>Agaricales</taxon>
        <taxon>Marasmiineae</taxon>
        <taxon>Mycenaceae</taxon>
        <taxon>Mycena</taxon>
    </lineage>
</organism>
<protein>
    <recommendedName>
        <fullName evidence="4">F-box domain-containing protein</fullName>
    </recommendedName>
</protein>
<proteinExistence type="predicted"/>
<reference evidence="2" key="1">
    <citation type="submission" date="2023-03" db="EMBL/GenBank/DDBJ databases">
        <title>Massive genome expansion in bonnet fungi (Mycena s.s.) driven by repeated elements and novel gene families across ecological guilds.</title>
        <authorList>
            <consortium name="Lawrence Berkeley National Laboratory"/>
            <person name="Harder C.B."/>
            <person name="Miyauchi S."/>
            <person name="Viragh M."/>
            <person name="Kuo A."/>
            <person name="Thoen E."/>
            <person name="Andreopoulos B."/>
            <person name="Lu D."/>
            <person name="Skrede I."/>
            <person name="Drula E."/>
            <person name="Henrissat B."/>
            <person name="Morin E."/>
            <person name="Kohler A."/>
            <person name="Barry K."/>
            <person name="LaButti K."/>
            <person name="Morin E."/>
            <person name="Salamov A."/>
            <person name="Lipzen A."/>
            <person name="Mereny Z."/>
            <person name="Hegedus B."/>
            <person name="Baldrian P."/>
            <person name="Stursova M."/>
            <person name="Weitz H."/>
            <person name="Taylor A."/>
            <person name="Grigoriev I.V."/>
            <person name="Nagy L.G."/>
            <person name="Martin F."/>
            <person name="Kauserud H."/>
        </authorList>
    </citation>
    <scope>NUCLEOTIDE SEQUENCE</scope>
    <source>
        <strain evidence="2">CBHHK182m</strain>
    </source>
</reference>
<feature type="region of interest" description="Disordered" evidence="1">
    <location>
        <begin position="382"/>
        <end position="440"/>
    </location>
</feature>
<comment type="caution">
    <text evidence="2">The sequence shown here is derived from an EMBL/GenBank/DDBJ whole genome shotgun (WGS) entry which is preliminary data.</text>
</comment>
<name>A0AAD7DM24_9AGAR</name>
<dbReference type="AlphaFoldDB" id="A0AAD7DM24"/>
<evidence type="ECO:0008006" key="4">
    <source>
        <dbReference type="Google" id="ProtNLM"/>
    </source>
</evidence>
<accession>A0AAD7DM24</accession>
<keyword evidence="3" id="KW-1185">Reference proteome</keyword>
<gene>
    <name evidence="2" type="ORF">B0H16DRAFT_1904269</name>
</gene>
<dbReference type="Gene3D" id="1.20.1280.50">
    <property type="match status" value="1"/>
</dbReference>
<sequence length="467" mass="52837">MADTKQPEREEPSIARASVEKKLLKAEQETLQEHLDAYTYPVLTLPPEIVSEIFVRFLPVYPERAPQKGLLSPITLGQICRLWREMAFSTPRLWRTFTIFLRLGDSVQNYDADHPRIETSLQRSGSCPLSVQLEYMRSDTSSLFRLIIAHRARWEHLKLFVSVRNLPAIIGPFPLLCTLTTNVWVPRAHDETYRPPTFHTAPLLRRVAISNYKDIFLGMLPWSQLTVLVIKSIEINPCIRVLTLAPLLVYCDLTFSRHGEGDTENNMPSHIGLAHMKHLKLRGPRQLLNPLSVLTLPALQRLHVDEASLQPDPIATLRFLLSRWGSSPQEIRIGLPALRVHLYSTALPSIVFSSTRRPPLPIRFLEPQPTTLVGLEAMNIDEEGDWDEVSSSESEESDSSDSGEESTLDSSEESTSESGEESDTQEGDTDDYSEQPGENVLILASLFSDFSFPPRGRNDVRRIPNSR</sequence>
<dbReference type="Proteomes" id="UP001215598">
    <property type="component" value="Unassembled WGS sequence"/>
</dbReference>
<evidence type="ECO:0000313" key="2">
    <source>
        <dbReference type="EMBL" id="KAJ7694495.1"/>
    </source>
</evidence>
<evidence type="ECO:0000313" key="3">
    <source>
        <dbReference type="Proteomes" id="UP001215598"/>
    </source>
</evidence>